<dbReference type="PRINTS" id="PR00990">
    <property type="entry name" value="RIBOKINASE"/>
</dbReference>
<evidence type="ECO:0000256" key="2">
    <source>
        <dbReference type="ARBA" id="ARBA00022679"/>
    </source>
</evidence>
<dbReference type="GO" id="GO:0016301">
    <property type="term" value="F:kinase activity"/>
    <property type="evidence" value="ECO:0007669"/>
    <property type="project" value="UniProtKB-KW"/>
</dbReference>
<accession>A0A7C1FP44</accession>
<evidence type="ECO:0000256" key="4">
    <source>
        <dbReference type="RuleBase" id="RU003704"/>
    </source>
</evidence>
<reference evidence="6" key="1">
    <citation type="journal article" date="2020" name="mSystems">
        <title>Genome- and Community-Level Interaction Insights into Carbon Utilization and Element Cycling Functions of Hydrothermarchaeota in Hydrothermal Sediment.</title>
        <authorList>
            <person name="Zhou Z."/>
            <person name="Liu Y."/>
            <person name="Xu W."/>
            <person name="Pan J."/>
            <person name="Luo Z.H."/>
            <person name="Li M."/>
        </authorList>
    </citation>
    <scope>NUCLEOTIDE SEQUENCE [LARGE SCALE GENOMIC DNA]</scope>
    <source>
        <strain evidence="6">SpSt-289</strain>
    </source>
</reference>
<feature type="domain" description="Carbohydrate kinase PfkB" evidence="5">
    <location>
        <begin position="14"/>
        <end position="294"/>
    </location>
</feature>
<evidence type="ECO:0000256" key="3">
    <source>
        <dbReference type="ARBA" id="ARBA00022777"/>
    </source>
</evidence>
<dbReference type="EMBL" id="DSMG01000088">
    <property type="protein sequence ID" value="HDX31638.1"/>
    <property type="molecule type" value="Genomic_DNA"/>
</dbReference>
<dbReference type="InterPro" id="IPR011611">
    <property type="entry name" value="PfkB_dom"/>
</dbReference>
<evidence type="ECO:0000256" key="1">
    <source>
        <dbReference type="ARBA" id="ARBA00010688"/>
    </source>
</evidence>
<keyword evidence="3 4" id="KW-0418">Kinase</keyword>
<dbReference type="InterPro" id="IPR002139">
    <property type="entry name" value="Ribo/fructo_kinase"/>
</dbReference>
<comment type="caution">
    <text evidence="6">The sequence shown here is derived from an EMBL/GenBank/DDBJ whole genome shotgun (WGS) entry which is preliminary data.</text>
</comment>
<sequence>MNLATLSSQPQNVDVLCVGLACYDLIFTVDHHPGPDEKARASAFMGCGGGTAANAAVAAARLGASAAFIGYLGTDIYGDQHLAELHAAGVDTRLVVRGAEATSLSAIFVKPDGARSIVNYREAIVTRLTPAHVSFAQMRPKAILFDGHQPALAIAMANWARNHNIPTVLDADTVNEGHDELVRLCTLIAASERFSQEYTGARSPQDGMAMLAQQAPAVIVTLGERGLIWQRGAQAGALPAFPVQVVDTTGAGDAFHGALAVGVAQGMAWDEMLRFASAAGALCCTRRGARPGLPSLAEVQALLLRG</sequence>
<dbReference type="SUPFAM" id="SSF53613">
    <property type="entry name" value="Ribokinase-like"/>
    <property type="match status" value="1"/>
</dbReference>
<keyword evidence="2 4" id="KW-0808">Transferase</keyword>
<comment type="similarity">
    <text evidence="1 4">Belongs to the carbohydrate kinase PfkB family.</text>
</comment>
<dbReference type="InterPro" id="IPR029056">
    <property type="entry name" value="Ribokinase-like"/>
</dbReference>
<gene>
    <name evidence="6" type="ORF">ENQ20_09115</name>
</gene>
<name>A0A7C1FP44_9CHLR</name>
<dbReference type="PROSITE" id="PS00584">
    <property type="entry name" value="PFKB_KINASES_2"/>
    <property type="match status" value="1"/>
</dbReference>
<dbReference type="InterPro" id="IPR052562">
    <property type="entry name" value="Ketohexokinase-related"/>
</dbReference>
<proteinExistence type="inferred from homology"/>
<dbReference type="PANTHER" id="PTHR42774">
    <property type="entry name" value="PHOSPHOTRANSFERASE SYSTEM TRANSPORT PROTEIN"/>
    <property type="match status" value="1"/>
</dbReference>
<evidence type="ECO:0000259" key="5">
    <source>
        <dbReference type="Pfam" id="PF00294"/>
    </source>
</evidence>
<organism evidence="6">
    <name type="scientific">Caldilinea aerophila</name>
    <dbReference type="NCBI Taxonomy" id="133453"/>
    <lineage>
        <taxon>Bacteria</taxon>
        <taxon>Bacillati</taxon>
        <taxon>Chloroflexota</taxon>
        <taxon>Caldilineae</taxon>
        <taxon>Caldilineales</taxon>
        <taxon>Caldilineaceae</taxon>
        <taxon>Caldilinea</taxon>
    </lineage>
</organism>
<dbReference type="AlphaFoldDB" id="A0A7C1FP44"/>
<dbReference type="Gene3D" id="3.40.1190.20">
    <property type="match status" value="1"/>
</dbReference>
<protein>
    <submittedName>
        <fullName evidence="6">Carbohydrate kinase</fullName>
    </submittedName>
</protein>
<evidence type="ECO:0000313" key="6">
    <source>
        <dbReference type="EMBL" id="HDX31638.1"/>
    </source>
</evidence>
<dbReference type="Pfam" id="PF00294">
    <property type="entry name" value="PfkB"/>
    <property type="match status" value="1"/>
</dbReference>
<dbReference type="PANTHER" id="PTHR42774:SF3">
    <property type="entry name" value="KETOHEXOKINASE"/>
    <property type="match status" value="1"/>
</dbReference>
<dbReference type="InterPro" id="IPR002173">
    <property type="entry name" value="Carboh/pur_kinase_PfkB_CS"/>
</dbReference>